<dbReference type="InterPro" id="IPR036179">
    <property type="entry name" value="Ig-like_dom_sf"/>
</dbReference>
<dbReference type="PROSITE" id="PS50835">
    <property type="entry name" value="IG_LIKE"/>
    <property type="match status" value="1"/>
</dbReference>
<name>A0A8T2KEF7_9PIPI</name>
<evidence type="ECO:0000256" key="2">
    <source>
        <dbReference type="ARBA" id="ARBA00022859"/>
    </source>
</evidence>
<dbReference type="PANTHER" id="PTHR19343">
    <property type="entry name" value="T CELL RECEPTOR ALPHA VARIABLE 1-2"/>
    <property type="match status" value="1"/>
</dbReference>
<evidence type="ECO:0000256" key="4">
    <source>
        <dbReference type="ARBA" id="ARBA00023170"/>
    </source>
</evidence>
<keyword evidence="4" id="KW-0675">Receptor</keyword>
<keyword evidence="3" id="KW-1064">Adaptive immunity</keyword>
<dbReference type="PANTHER" id="PTHR19343:SF13">
    <property type="entry name" value="T CELL RECEPTOR ALPHA VARIABLE 21"/>
    <property type="match status" value="1"/>
</dbReference>
<dbReference type="EMBL" id="JAACNH010000001">
    <property type="protein sequence ID" value="KAG8455499.1"/>
    <property type="molecule type" value="Genomic_DNA"/>
</dbReference>
<keyword evidence="6" id="KW-1279">T cell receptor</keyword>
<keyword evidence="1" id="KW-0732">Signal</keyword>
<dbReference type="AlphaFoldDB" id="A0A8T2KEF7"/>
<feature type="non-terminal residue" evidence="8">
    <location>
        <position position="1"/>
    </location>
</feature>
<keyword evidence="5" id="KW-0393">Immunoglobulin domain</keyword>
<keyword evidence="9" id="KW-1185">Reference proteome</keyword>
<gene>
    <name evidence="8" type="ORF">GDO86_001620</name>
</gene>
<dbReference type="SMART" id="SM00406">
    <property type="entry name" value="IGv"/>
    <property type="match status" value="1"/>
</dbReference>
<evidence type="ECO:0000256" key="3">
    <source>
        <dbReference type="ARBA" id="ARBA00023130"/>
    </source>
</evidence>
<sequence length="97" mass="11226">VSCKEDVKQKPDSASAMEGDIFTMTCEYESNLYGLHWYKQIDGEKLHFLRIQRGDDKIQEGRFVFQLQKEKKLSSLSITHLDVSDTATYWCALEAQC</sequence>
<dbReference type="GO" id="GO:0002250">
    <property type="term" value="P:adaptive immune response"/>
    <property type="evidence" value="ECO:0007669"/>
    <property type="project" value="UniProtKB-KW"/>
</dbReference>
<dbReference type="InterPro" id="IPR051006">
    <property type="entry name" value="TCR_variable_domain"/>
</dbReference>
<organism evidence="8 9">
    <name type="scientific">Hymenochirus boettgeri</name>
    <name type="common">Congo dwarf clawed frog</name>
    <dbReference type="NCBI Taxonomy" id="247094"/>
    <lineage>
        <taxon>Eukaryota</taxon>
        <taxon>Metazoa</taxon>
        <taxon>Chordata</taxon>
        <taxon>Craniata</taxon>
        <taxon>Vertebrata</taxon>
        <taxon>Euteleostomi</taxon>
        <taxon>Amphibia</taxon>
        <taxon>Batrachia</taxon>
        <taxon>Anura</taxon>
        <taxon>Pipoidea</taxon>
        <taxon>Pipidae</taxon>
        <taxon>Pipinae</taxon>
        <taxon>Hymenochirus</taxon>
    </lineage>
</organism>
<dbReference type="Proteomes" id="UP000812440">
    <property type="component" value="Chromosome 1"/>
</dbReference>
<dbReference type="Pfam" id="PF07686">
    <property type="entry name" value="V-set"/>
    <property type="match status" value="1"/>
</dbReference>
<evidence type="ECO:0000256" key="6">
    <source>
        <dbReference type="ARBA" id="ARBA00043266"/>
    </source>
</evidence>
<accession>A0A8T2KEF7</accession>
<feature type="domain" description="Ig-like" evidence="7">
    <location>
        <begin position="5"/>
        <end position="97"/>
    </location>
</feature>
<evidence type="ECO:0000256" key="1">
    <source>
        <dbReference type="ARBA" id="ARBA00022729"/>
    </source>
</evidence>
<evidence type="ECO:0000256" key="5">
    <source>
        <dbReference type="ARBA" id="ARBA00023319"/>
    </source>
</evidence>
<proteinExistence type="predicted"/>
<protein>
    <recommendedName>
        <fullName evidence="7">Ig-like domain-containing protein</fullName>
    </recommendedName>
</protein>
<keyword evidence="2" id="KW-0391">Immunity</keyword>
<dbReference type="InterPro" id="IPR013783">
    <property type="entry name" value="Ig-like_fold"/>
</dbReference>
<dbReference type="InterPro" id="IPR007110">
    <property type="entry name" value="Ig-like_dom"/>
</dbReference>
<dbReference type="OrthoDB" id="8947657at2759"/>
<dbReference type="GO" id="GO:0042101">
    <property type="term" value="C:T cell receptor complex"/>
    <property type="evidence" value="ECO:0007669"/>
    <property type="project" value="UniProtKB-KW"/>
</dbReference>
<evidence type="ECO:0000313" key="9">
    <source>
        <dbReference type="Proteomes" id="UP000812440"/>
    </source>
</evidence>
<dbReference type="SUPFAM" id="SSF48726">
    <property type="entry name" value="Immunoglobulin"/>
    <property type="match status" value="1"/>
</dbReference>
<dbReference type="GO" id="GO:0042605">
    <property type="term" value="F:peptide antigen binding"/>
    <property type="evidence" value="ECO:0007669"/>
    <property type="project" value="TreeGrafter"/>
</dbReference>
<dbReference type="Gene3D" id="2.60.40.10">
    <property type="entry name" value="Immunoglobulins"/>
    <property type="match status" value="1"/>
</dbReference>
<reference evidence="8" key="1">
    <citation type="thesis" date="2020" institute="ProQuest LLC" country="789 East Eisenhower Parkway, Ann Arbor, MI, USA">
        <title>Comparative Genomics and Chromosome Evolution.</title>
        <authorList>
            <person name="Mudd A.B."/>
        </authorList>
    </citation>
    <scope>NUCLEOTIDE SEQUENCE</scope>
    <source>
        <strain evidence="8">Female2</strain>
        <tissue evidence="8">Blood</tissue>
    </source>
</reference>
<comment type="caution">
    <text evidence="8">The sequence shown here is derived from an EMBL/GenBank/DDBJ whole genome shotgun (WGS) entry which is preliminary data.</text>
</comment>
<evidence type="ECO:0000313" key="8">
    <source>
        <dbReference type="EMBL" id="KAG8455499.1"/>
    </source>
</evidence>
<evidence type="ECO:0000259" key="7">
    <source>
        <dbReference type="PROSITE" id="PS50835"/>
    </source>
</evidence>
<dbReference type="InterPro" id="IPR013106">
    <property type="entry name" value="Ig_V-set"/>
</dbReference>